<feature type="region of interest" description="Disordered" evidence="1">
    <location>
        <begin position="472"/>
        <end position="502"/>
    </location>
</feature>
<evidence type="ECO:0000256" key="1">
    <source>
        <dbReference type="SAM" id="MobiDB-lite"/>
    </source>
</evidence>
<dbReference type="EMBL" id="OX597841">
    <property type="protein sequence ID" value="CAI9742772.1"/>
    <property type="molecule type" value="Genomic_DNA"/>
</dbReference>
<gene>
    <name evidence="2" type="ORF">OCTVUL_1B006329</name>
</gene>
<evidence type="ECO:0000313" key="3">
    <source>
        <dbReference type="Proteomes" id="UP001162480"/>
    </source>
</evidence>
<dbReference type="InterPro" id="IPR011047">
    <property type="entry name" value="Quinoprotein_ADH-like_sf"/>
</dbReference>
<dbReference type="SUPFAM" id="SSF63829">
    <property type="entry name" value="Calcium-dependent phosphotriesterase"/>
    <property type="match status" value="1"/>
</dbReference>
<sequence length="2085" mass="242020">MVNRDSFPVARLQTDECPVQVKDFDVSEEGKTVVCEKANNGNVKIFDEDGQLLCHRNVASLVGGVCFTQESHIMATVPKRKEIFQLNGEDLQTSQVWSSLIPYGVIWRKVAGIYWCVHNELIECHCIKIDGDQVNILESVSSLNLDSGLRFPSITSETNKEIFSNELINKLEYRGGDGDGGGRRRGKSGEIIGKGGLKVRCGNYIAEINNSGIDEISVRRLPYRTAMVPFSIPAFKEPVDYDFRDIRDLNSKLIKLDENVSVLMFRESVTLIRTTTTTVDILQHEQQQRPPLDICRWTEECFIVAFGREMRVFNRDLRRLKTIRTEKYYNRIYKYNDNQLVCGGHYIRDITQEERDEKYERRRYNKDNYYCDDPDIFDPYYVDVVDIKDGKCKDEVCRGKMRRLGRFGGDEGVLGVGVTSFGDVVVLRFTMEDQTENTLRKLIPQKWALSYSTPKRDEEGVDNKRCKYVRDDGSRREMSEKRASSQPTTKQKRHKGDPKNREIIRKRDVFDKHILYTRFNAYEDKIDLLINSRKEICTFLKRIGMDENTFLKHFTQRIEILTKNIKKKDYNQEFIIFGKLELFLEQYIQRNILQDKHKTIEAPKIITKFRPLQSVVTREANIKESGEEFEEIPIISNIVIIEEGVMTYSHLCKTISLVTRDSDRIDVHCPSSVTSFTRISEDMVLATLPFQEMILIISPKTFKIKRIELGLHMVSYLEDSTLIGVEMFGKTVYQFDWEDNTINYQFVTKETPTDIDVGVQNILAITFASINRVICYKLDGQQLWEVQTGYLKICHVVSNKCLAVTTTENKSEVHILLINEDKVDIAERISLGHHNVSIAATPINFVVVDGNENKMVFYSTCGEELFQKYLPFYGYPHHIYSDNVYFYVLFRRHSILRCYDLYGQMKWQWELPFPVHPHIAVFQGTLYVPDTQLNRVLLYKNHDRSSGCRLPIKNPYIRNLNLRLKEKENDQKLVIGEICNLSNGQLVVSDINHDCLLYISEEGDIVSRLSLPSTATDICRWDSNHIGVTLPLQKQLRVIGNLSKTVRSVSLRQPYVRMCKMGEGEIVCYCDKPSHLDILAINDYTHVEVIKTINIPVFVKSLSIDKKTEKLLIVTRGKAFQYNTRIGGGGHHRRRLRDGKTRYRFVSRIKMVPSVLMSQVKHPLSLQGGSIDQTSVYLIDRSRMFAINDQNLLVNDLVTNNQLNYYIDLVDVFSRHISLSEMLSSTLYLQDLTVSDKARRIPLPKHLGDKGPVRINHLVLTENNLIAGWDWENGNIKIFTLDGHVLDSIKVNIYKYIKMCRWQSNTLVITNRDLSNKPQLLTLKVQFPLSLVIYQTRNNYNCVASLSNNRLVFSKWGDVRHLYFVDIDEIHSSVKEIKKIDIPEPLIRRREDGNYSDEIQDIKVTDEDVIIVFNGRFIIFFNSGGQYLHSVRHYMVDYLGSDDRMTIDDSFLYIYGEWEKYFGLSEYQNILCLTQNGEYKRIFLNERIYKGYVQFSSIDCKGPRFVASSWRGRNELYVEGLFMVNRDSFPVARLQTDECPVQVKDFDVSEEGKTVVCEKANNGNVKIFDEDGQLLRHRNVASLVGGVCFTQESHIMATVPKRKEIFQLNGEDLQTSQVWSSLIPYGVIWRKVAGIYWCVHIELIECHCIKIDGDQVNILESVSSLNLDSGLRFPSITSETNKEIFSNELISKLEYRGGDGDGGGRRRGKSGEIIGKGRLKVRCSNYIAEINNSGIDKISVRRLPYRTAMVPFSIPAFEEPVDYDFKDIRDRNSKLIKLDENVSVLMFRESVTLIRTTTTTTVDILQHEQQQRPALDICWWTEECFIVAFGREMRVFNRDLCRLKTIRTEKYYNRIYKYNDNQLVCGGHYIRDITQEERHKKYQRRWENNKGYYYCKDPDIFDPYYVDVVDIKDGKCKDEVCHGKMRRWRRLEEDEGVDGVGVTSFGDVVVLRREMEEKGSGGWEVFCFVEWFREKSLVRWIRMGEGISYGLEYYYIPRPRLTIIGECVYITDLINDIYEIPRHIEEETSEVIKIQGLKDNPKYLLLRGDDNEVFEVLGLDVSDNSLMVFGIIPGRQSFAFFYFDK</sequence>
<dbReference type="Proteomes" id="UP001162480">
    <property type="component" value="Chromosome 28"/>
</dbReference>
<organism evidence="2 3">
    <name type="scientific">Octopus vulgaris</name>
    <name type="common">Common octopus</name>
    <dbReference type="NCBI Taxonomy" id="6645"/>
    <lineage>
        <taxon>Eukaryota</taxon>
        <taxon>Metazoa</taxon>
        <taxon>Spiralia</taxon>
        <taxon>Lophotrochozoa</taxon>
        <taxon>Mollusca</taxon>
        <taxon>Cephalopoda</taxon>
        <taxon>Coleoidea</taxon>
        <taxon>Octopodiformes</taxon>
        <taxon>Octopoda</taxon>
        <taxon>Incirrata</taxon>
        <taxon>Octopodidae</taxon>
        <taxon>Octopus</taxon>
    </lineage>
</organism>
<reference evidence="2" key="1">
    <citation type="submission" date="2023-08" db="EMBL/GenBank/DDBJ databases">
        <authorList>
            <person name="Alioto T."/>
            <person name="Alioto T."/>
            <person name="Gomez Garrido J."/>
        </authorList>
    </citation>
    <scope>NUCLEOTIDE SEQUENCE</scope>
</reference>
<name>A0AA36BZK5_OCTVU</name>
<protein>
    <submittedName>
        <fullName evidence="2">Uncharacterized protein</fullName>
    </submittedName>
</protein>
<dbReference type="SUPFAM" id="SSF50998">
    <property type="entry name" value="Quinoprotein alcohol dehydrogenase-like"/>
    <property type="match status" value="1"/>
</dbReference>
<keyword evidence="3" id="KW-1185">Reference proteome</keyword>
<evidence type="ECO:0000313" key="2">
    <source>
        <dbReference type="EMBL" id="CAI9742772.1"/>
    </source>
</evidence>
<accession>A0AA36BZK5</accession>
<feature type="compositionally biased region" description="Basic and acidic residues" evidence="1">
    <location>
        <begin position="472"/>
        <end position="483"/>
    </location>
</feature>
<proteinExistence type="predicted"/>